<feature type="domain" description="Carrier" evidence="1">
    <location>
        <begin position="1"/>
        <end position="83"/>
    </location>
</feature>
<dbReference type="AlphaFoldDB" id="Q0R4P6"/>
<proteinExistence type="predicted"/>
<evidence type="ECO:0000259" key="1">
    <source>
        <dbReference type="PROSITE" id="PS50075"/>
    </source>
</evidence>
<dbReference type="SUPFAM" id="SSF47336">
    <property type="entry name" value="ACP-like"/>
    <property type="match status" value="1"/>
</dbReference>
<dbReference type="InterPro" id="IPR036736">
    <property type="entry name" value="ACP-like_sf"/>
</dbReference>
<dbReference type="InterPro" id="IPR009081">
    <property type="entry name" value="PP-bd_ACP"/>
</dbReference>
<reference evidence="2" key="1">
    <citation type="journal article" date="2006" name="Chem. Biol.">
        <title>Genetic characterization of the chlorothricin gene cluster as a model for spirotetronate antibiotic biosynthesis.</title>
        <authorList>
            <person name="Jia X.Y."/>
            <person name="Tian Z.H."/>
            <person name="Shao L."/>
            <person name="Qu X.D."/>
            <person name="Zhao Q.F."/>
            <person name="Tang J."/>
            <person name="Tang G.L."/>
            <person name="Liu W."/>
        </authorList>
    </citation>
    <scope>NUCLEOTIDE SEQUENCE</scope>
</reference>
<protein>
    <submittedName>
        <fullName evidence="2">ChlB2</fullName>
    </submittedName>
</protein>
<accession>Q0R4P6</accession>
<dbReference type="Gene3D" id="1.10.1200.10">
    <property type="entry name" value="ACP-like"/>
    <property type="match status" value="1"/>
</dbReference>
<dbReference type="EMBL" id="DQ116941">
    <property type="protein sequence ID" value="AAZ77675.1"/>
    <property type="molecule type" value="Genomic_DNA"/>
</dbReference>
<reference evidence="2" key="2">
    <citation type="submission" date="2006-08" db="EMBL/GenBank/DDBJ databases">
        <authorList>
            <person name="Jia X.-Y."/>
            <person name="Zhao Q.-F."/>
            <person name="Tian Z.-H."/>
            <person name="Tang G.-L."/>
            <person name="Liu W."/>
        </authorList>
    </citation>
    <scope>NUCLEOTIDE SEQUENCE</scope>
</reference>
<evidence type="ECO:0000313" key="2">
    <source>
        <dbReference type="EMBL" id="AAZ77675.1"/>
    </source>
</evidence>
<dbReference type="PROSITE" id="PS50075">
    <property type="entry name" value="CARRIER"/>
    <property type="match status" value="1"/>
</dbReference>
<organism evidence="2">
    <name type="scientific">Streptomyces antibioticus</name>
    <dbReference type="NCBI Taxonomy" id="1890"/>
    <lineage>
        <taxon>Bacteria</taxon>
        <taxon>Bacillati</taxon>
        <taxon>Actinomycetota</taxon>
        <taxon>Actinomycetes</taxon>
        <taxon>Kitasatosporales</taxon>
        <taxon>Streptomycetaceae</taxon>
        <taxon>Streptomyces</taxon>
    </lineage>
</organism>
<dbReference type="Pfam" id="PF00550">
    <property type="entry name" value="PP-binding"/>
    <property type="match status" value="1"/>
</dbReference>
<dbReference type="SMR" id="Q0R4P6"/>
<name>Q0R4P6_STRAT</name>
<sequence>MTAEEYAAKLIPFIQENLLPKDSGITVDASTPLLELGVLDSLKTAILMNYIRGELGVVIPPEQLSSSNFASPGTIVTVIHDLAASNAG</sequence>